<sequence length="155" mass="16854">MNMGFSERWNTVAEQFAQHEAIRNSARQVTYKALGAQANAYACQLANLAICNGCIAVLIPDPIDHIAALLGILLSGNYYYSISLERTSMISQVLKSTGAEALITSAHSIVADQLDDSVLLIQSPISSLKPPPPPGQLTYRSIGSFLLIHDLWYYG</sequence>
<reference evidence="2 3" key="1">
    <citation type="submission" date="2020-07" db="EMBL/GenBank/DDBJ databases">
        <title>Spirosoma foliorum sp. nov., isolated from the leaves on the Nejang mountain Korea, Republic of.</title>
        <authorList>
            <person name="Ho H."/>
            <person name="Lee Y.-J."/>
            <person name="Nurcahyanto D.-A."/>
            <person name="Kim S.-G."/>
        </authorList>
    </citation>
    <scope>NUCLEOTIDE SEQUENCE [LARGE SCALE GENOMIC DNA]</scope>
    <source>
        <strain evidence="2 3">PL0136</strain>
    </source>
</reference>
<dbReference type="Gene3D" id="3.40.50.12780">
    <property type="entry name" value="N-terminal domain of ligase-like"/>
    <property type="match status" value="1"/>
</dbReference>
<dbReference type="EMBL" id="CP059732">
    <property type="protein sequence ID" value="QMW05017.1"/>
    <property type="molecule type" value="Genomic_DNA"/>
</dbReference>
<gene>
    <name evidence="2" type="ORF">H3H32_09050</name>
</gene>
<dbReference type="InterPro" id="IPR000873">
    <property type="entry name" value="AMP-dep_synth/lig_dom"/>
</dbReference>
<proteinExistence type="predicted"/>
<dbReference type="KEGG" id="sfol:H3H32_09050"/>
<feature type="domain" description="AMP-dependent synthetase/ligase" evidence="1">
    <location>
        <begin position="12"/>
        <end position="109"/>
    </location>
</feature>
<accession>A0A7G5H1M5</accession>
<evidence type="ECO:0000259" key="1">
    <source>
        <dbReference type="Pfam" id="PF00501"/>
    </source>
</evidence>
<protein>
    <submittedName>
        <fullName evidence="2">AMP-binding protein</fullName>
    </submittedName>
</protein>
<dbReference type="Proteomes" id="UP000515369">
    <property type="component" value="Chromosome"/>
</dbReference>
<dbReference type="InterPro" id="IPR042099">
    <property type="entry name" value="ANL_N_sf"/>
</dbReference>
<keyword evidence="3" id="KW-1185">Reference proteome</keyword>
<organism evidence="2 3">
    <name type="scientific">Spirosoma foliorum</name>
    <dbReference type="NCBI Taxonomy" id="2710596"/>
    <lineage>
        <taxon>Bacteria</taxon>
        <taxon>Pseudomonadati</taxon>
        <taxon>Bacteroidota</taxon>
        <taxon>Cytophagia</taxon>
        <taxon>Cytophagales</taxon>
        <taxon>Cytophagaceae</taxon>
        <taxon>Spirosoma</taxon>
    </lineage>
</organism>
<name>A0A7G5H1M5_9BACT</name>
<dbReference type="Pfam" id="PF00501">
    <property type="entry name" value="AMP-binding"/>
    <property type="match status" value="1"/>
</dbReference>
<evidence type="ECO:0000313" key="3">
    <source>
        <dbReference type="Proteomes" id="UP000515369"/>
    </source>
</evidence>
<dbReference type="SUPFAM" id="SSF56801">
    <property type="entry name" value="Acetyl-CoA synthetase-like"/>
    <property type="match status" value="1"/>
</dbReference>
<evidence type="ECO:0000313" key="2">
    <source>
        <dbReference type="EMBL" id="QMW05017.1"/>
    </source>
</evidence>
<dbReference type="RefSeq" id="WP_182462365.1">
    <property type="nucleotide sequence ID" value="NZ_CP059732.1"/>
</dbReference>
<dbReference type="AlphaFoldDB" id="A0A7G5H1M5"/>